<proteinExistence type="predicted"/>
<accession>A0AAU8JUU0</accession>
<dbReference type="EMBL" id="CP159872">
    <property type="protein sequence ID" value="XCM78905.1"/>
    <property type="molecule type" value="Genomic_DNA"/>
</dbReference>
<gene>
    <name evidence="1" type="ORF">ABWK59_08160</name>
</gene>
<protein>
    <submittedName>
        <fullName evidence="1">I78 family peptidase inhibitor</fullName>
    </submittedName>
</protein>
<evidence type="ECO:0000313" key="1">
    <source>
        <dbReference type="EMBL" id="XCM78905.1"/>
    </source>
</evidence>
<organism evidence="1">
    <name type="scientific">Kitasatospora camelliae</name>
    <dbReference type="NCBI Taxonomy" id="3156397"/>
    <lineage>
        <taxon>Bacteria</taxon>
        <taxon>Bacillati</taxon>
        <taxon>Actinomycetota</taxon>
        <taxon>Actinomycetes</taxon>
        <taxon>Kitasatosporales</taxon>
        <taxon>Streptomycetaceae</taxon>
        <taxon>Kitasatospora</taxon>
    </lineage>
</organism>
<dbReference type="AlphaFoldDB" id="A0AAU8JUU0"/>
<dbReference type="InterPro" id="IPR021719">
    <property type="entry name" value="Prot_inh_I78"/>
</dbReference>
<dbReference type="Gene3D" id="3.30.10.10">
    <property type="entry name" value="Trypsin Inhibitor V, subunit A"/>
    <property type="match status" value="1"/>
</dbReference>
<name>A0AAU8JUU0_9ACTN</name>
<sequence length="61" mass="7031">MDDNAEEYRGMPVERARERAAERGWTTVRELEPGALITLEFRADRLNLAVRDGEVERAWVG</sequence>
<dbReference type="KEGG" id="kcm:ABWK59_08160"/>
<dbReference type="Pfam" id="PF11720">
    <property type="entry name" value="Inhibitor_I78"/>
    <property type="match status" value="1"/>
</dbReference>
<dbReference type="RefSeq" id="WP_354639163.1">
    <property type="nucleotide sequence ID" value="NZ_CP159872.1"/>
</dbReference>
<reference evidence="1" key="1">
    <citation type="submission" date="2024-06" db="EMBL/GenBank/DDBJ databases">
        <title>The genome sequences of Kitasatospora sp. strain HUAS MG31.</title>
        <authorList>
            <person name="Mo P."/>
        </authorList>
    </citation>
    <scope>NUCLEOTIDE SEQUENCE</scope>
    <source>
        <strain evidence="1">HUAS MG31</strain>
    </source>
</reference>